<evidence type="ECO:0000256" key="12">
    <source>
        <dbReference type="HAMAP-Rule" id="MF_01987"/>
    </source>
</evidence>
<dbReference type="PANTHER" id="PTHR10584:SF166">
    <property type="entry name" value="RIBOKINASE"/>
    <property type="match status" value="1"/>
</dbReference>
<comment type="function">
    <text evidence="12">Catalyzes the phosphorylation of ribose at O-5 in a reaction requiring ATP and magnesium. The resulting D-ribose-5-phosphate can then be used either for sythesis of nucleotides, histidine, and tryptophan, or as a component of the pentose phosphate pathway.</text>
</comment>
<feature type="binding site" evidence="12">
    <location>
        <begin position="213"/>
        <end position="218"/>
    </location>
    <ligand>
        <name>ATP</name>
        <dbReference type="ChEBI" id="CHEBI:30616"/>
    </ligand>
</feature>
<dbReference type="GeneID" id="83066515"/>
<evidence type="ECO:0000256" key="3">
    <source>
        <dbReference type="ARBA" id="ARBA00016943"/>
    </source>
</evidence>
<gene>
    <name evidence="12 14" type="primary">rbsK</name>
    <name evidence="14" type="ORF">LEN_4740</name>
</gene>
<organism evidence="14 15">
    <name type="scientific">Lysobacter enzymogenes</name>
    <dbReference type="NCBI Taxonomy" id="69"/>
    <lineage>
        <taxon>Bacteria</taxon>
        <taxon>Pseudomonadati</taxon>
        <taxon>Pseudomonadota</taxon>
        <taxon>Gammaproteobacteria</taxon>
        <taxon>Lysobacterales</taxon>
        <taxon>Lysobacteraceae</taxon>
        <taxon>Lysobacter</taxon>
    </lineage>
</organism>
<keyword evidence="7 12" id="KW-0418">Kinase</keyword>
<comment type="caution">
    <text evidence="12">Lacks conserved residue(s) required for the propagation of feature annotation.</text>
</comment>
<dbReference type="PRINTS" id="PR00990">
    <property type="entry name" value="RIBOKINASE"/>
</dbReference>
<evidence type="ECO:0000313" key="14">
    <source>
        <dbReference type="EMBL" id="BAW00228.1"/>
    </source>
</evidence>
<evidence type="ECO:0000256" key="8">
    <source>
        <dbReference type="ARBA" id="ARBA00022840"/>
    </source>
</evidence>
<protein>
    <recommendedName>
        <fullName evidence="3 12">Ribokinase</fullName>
        <shortName evidence="12">RK</shortName>
        <ecNumber evidence="2 12">2.7.1.15</ecNumber>
    </recommendedName>
</protein>
<dbReference type="AlphaFoldDB" id="A0AAU9B8M7"/>
<dbReference type="Proteomes" id="UP000218824">
    <property type="component" value="Chromosome"/>
</dbReference>
<evidence type="ECO:0000256" key="9">
    <source>
        <dbReference type="ARBA" id="ARBA00022842"/>
    </source>
</evidence>
<keyword evidence="5 12" id="KW-0479">Metal-binding</keyword>
<feature type="binding site" evidence="12">
    <location>
        <begin position="16"/>
        <end position="18"/>
    </location>
    <ligand>
        <name>substrate</name>
    </ligand>
</feature>
<feature type="binding site" evidence="12">
    <location>
        <position position="276"/>
    </location>
    <ligand>
        <name>K(+)</name>
        <dbReference type="ChEBI" id="CHEBI:29103"/>
    </ligand>
</feature>
<feature type="binding site" evidence="12">
    <location>
        <position position="185"/>
    </location>
    <ligand>
        <name>ATP</name>
        <dbReference type="ChEBI" id="CHEBI:30616"/>
    </ligand>
</feature>
<feature type="binding site" evidence="12">
    <location>
        <position position="245"/>
    </location>
    <ligand>
        <name>substrate</name>
    </ligand>
</feature>
<accession>A0AAU9B8M7</accession>
<dbReference type="EMBL" id="AP014940">
    <property type="protein sequence ID" value="BAW00228.1"/>
    <property type="molecule type" value="Genomic_DNA"/>
</dbReference>
<dbReference type="GO" id="GO:0005829">
    <property type="term" value="C:cytosol"/>
    <property type="evidence" value="ECO:0007669"/>
    <property type="project" value="TreeGrafter"/>
</dbReference>
<feature type="domain" description="Carbohydrate kinase PfkB" evidence="13">
    <location>
        <begin position="8"/>
        <end position="287"/>
    </location>
</feature>
<dbReference type="InterPro" id="IPR002173">
    <property type="entry name" value="Carboh/pur_kinase_PfkB_CS"/>
</dbReference>
<feature type="binding site" evidence="12">
    <location>
        <begin position="44"/>
        <end position="48"/>
    </location>
    <ligand>
        <name>substrate</name>
    </ligand>
</feature>
<dbReference type="KEGG" id="lem:LEN_4740"/>
<keyword evidence="9 12" id="KW-0460">Magnesium</keyword>
<comment type="pathway">
    <text evidence="12">Carbohydrate metabolism; D-ribose degradation; D-ribose 5-phosphate from beta-D-ribopyranose: step 2/2.</text>
</comment>
<keyword evidence="6 12" id="KW-0547">Nucleotide-binding</keyword>
<dbReference type="InterPro" id="IPR011877">
    <property type="entry name" value="Ribokinase"/>
</dbReference>
<feature type="binding site" evidence="12">
    <location>
        <position position="279"/>
    </location>
    <ligand>
        <name>K(+)</name>
        <dbReference type="ChEBI" id="CHEBI:29103"/>
    </ligand>
</feature>
<dbReference type="GO" id="GO:0046872">
    <property type="term" value="F:metal ion binding"/>
    <property type="evidence" value="ECO:0007669"/>
    <property type="project" value="UniProtKB-KW"/>
</dbReference>
<feature type="binding site" evidence="12">
    <location>
        <position position="285"/>
    </location>
    <ligand>
        <name>K(+)</name>
        <dbReference type="ChEBI" id="CHEBI:29103"/>
    </ligand>
</feature>
<evidence type="ECO:0000256" key="4">
    <source>
        <dbReference type="ARBA" id="ARBA00022679"/>
    </source>
</evidence>
<dbReference type="GO" id="GO:0004747">
    <property type="term" value="F:ribokinase activity"/>
    <property type="evidence" value="ECO:0007669"/>
    <property type="project" value="UniProtKB-UniRule"/>
</dbReference>
<dbReference type="InterPro" id="IPR002139">
    <property type="entry name" value="Ribo/fructo_kinase"/>
</dbReference>
<dbReference type="InterPro" id="IPR011611">
    <property type="entry name" value="PfkB_dom"/>
</dbReference>
<comment type="subunit">
    <text evidence="12">Homodimer.</text>
</comment>
<sequence>MTAPSPRTVLVAGSANLDFVVRAAHAPAPGETVLGRELATYPGGKGANQALACARAGGAPTRMLLALGADAHAEPIERSLRDGEVELIVRRCDERATGTAFVCVADDGENAIVVAPGANAALRGDDLPALDGVGWLLLQLESPLDAIAAWARQARAAGVAVALNAAPAQALPMALLDDIDLLIVNEGELSALTGLADLDAALAAVRVPRVVVTLGARGCLARVDGARLRQDAFAVEAVDTTGAGDTFCGALIAALARGDDDFAAALRRACAASALACTLPGAQTSVPSHAEVEALLHTAEGPDFVGGTSVPTPSGQAASR</sequence>
<dbReference type="CDD" id="cd01174">
    <property type="entry name" value="ribokinase"/>
    <property type="match status" value="1"/>
</dbReference>
<feature type="binding site" evidence="12">
    <location>
        <position position="281"/>
    </location>
    <ligand>
        <name>K(+)</name>
        <dbReference type="ChEBI" id="CHEBI:29103"/>
    </ligand>
</feature>
<evidence type="ECO:0000256" key="2">
    <source>
        <dbReference type="ARBA" id="ARBA00012035"/>
    </source>
</evidence>
<feature type="active site" description="Proton acceptor" evidence="12">
    <location>
        <position position="245"/>
    </location>
</feature>
<evidence type="ECO:0000259" key="13">
    <source>
        <dbReference type="Pfam" id="PF00294"/>
    </source>
</evidence>
<keyword evidence="12" id="KW-0963">Cytoplasm</keyword>
<dbReference type="Gene3D" id="3.40.1190.20">
    <property type="match status" value="1"/>
</dbReference>
<comment type="activity regulation">
    <text evidence="12">Activated by a monovalent cation that binds near, but not in, the active site. The most likely occupant of the site in vivo is potassium. Ion binding induces a conformational change that may alter substrate affinity.</text>
</comment>
<keyword evidence="8 12" id="KW-0067">ATP-binding</keyword>
<feature type="binding site" evidence="12">
    <location>
        <position position="141"/>
    </location>
    <ligand>
        <name>substrate</name>
    </ligand>
</feature>
<feature type="binding site" evidence="12">
    <location>
        <begin position="244"/>
        <end position="245"/>
    </location>
    <ligand>
        <name>ATP</name>
        <dbReference type="ChEBI" id="CHEBI:30616"/>
    </ligand>
</feature>
<keyword evidence="11 12" id="KW-0119">Carbohydrate metabolism</keyword>
<dbReference type="HAMAP" id="MF_01987">
    <property type="entry name" value="Ribokinase"/>
    <property type="match status" value="1"/>
</dbReference>
<dbReference type="Pfam" id="PF00294">
    <property type="entry name" value="PfkB"/>
    <property type="match status" value="1"/>
</dbReference>
<comment type="subcellular location">
    <subcellularLocation>
        <location evidence="12">Cytoplasm</location>
    </subcellularLocation>
</comment>
<comment type="catalytic activity">
    <reaction evidence="12">
        <text>D-ribose + ATP = D-ribose 5-phosphate + ADP + H(+)</text>
        <dbReference type="Rhea" id="RHEA:13697"/>
        <dbReference type="ChEBI" id="CHEBI:15378"/>
        <dbReference type="ChEBI" id="CHEBI:30616"/>
        <dbReference type="ChEBI" id="CHEBI:47013"/>
        <dbReference type="ChEBI" id="CHEBI:78346"/>
        <dbReference type="ChEBI" id="CHEBI:456216"/>
        <dbReference type="EC" id="2.7.1.15"/>
    </reaction>
</comment>
<dbReference type="GO" id="GO:0005524">
    <property type="term" value="F:ATP binding"/>
    <property type="evidence" value="ECO:0007669"/>
    <property type="project" value="UniProtKB-UniRule"/>
</dbReference>
<evidence type="ECO:0000313" key="15">
    <source>
        <dbReference type="Proteomes" id="UP000218824"/>
    </source>
</evidence>
<evidence type="ECO:0000256" key="5">
    <source>
        <dbReference type="ARBA" id="ARBA00022723"/>
    </source>
</evidence>
<dbReference type="EC" id="2.7.1.15" evidence="2 12"/>
<dbReference type="PROSITE" id="PS00584">
    <property type="entry name" value="PFKB_KINASES_2"/>
    <property type="match status" value="1"/>
</dbReference>
<comment type="similarity">
    <text evidence="1">Belongs to the carbohydrate kinase pfkB family.</text>
</comment>
<evidence type="ECO:0000256" key="11">
    <source>
        <dbReference type="ARBA" id="ARBA00023277"/>
    </source>
</evidence>
<keyword evidence="10 12" id="KW-0630">Potassium</keyword>
<evidence type="ECO:0000256" key="10">
    <source>
        <dbReference type="ARBA" id="ARBA00022958"/>
    </source>
</evidence>
<dbReference type="GO" id="GO:0019303">
    <property type="term" value="P:D-ribose catabolic process"/>
    <property type="evidence" value="ECO:0007669"/>
    <property type="project" value="UniProtKB-UniRule"/>
</dbReference>
<dbReference type="RefSeq" id="WP_096382405.1">
    <property type="nucleotide sequence ID" value="NZ_AP014940.1"/>
</dbReference>
<evidence type="ECO:0000256" key="7">
    <source>
        <dbReference type="ARBA" id="ARBA00022777"/>
    </source>
</evidence>
<keyword evidence="4 12" id="KW-0808">Transferase</keyword>
<dbReference type="SUPFAM" id="SSF53613">
    <property type="entry name" value="Ribokinase-like"/>
    <property type="match status" value="1"/>
</dbReference>
<proteinExistence type="inferred from homology"/>
<name>A0AAU9B8M7_LYSEN</name>
<reference evidence="14 15" key="1">
    <citation type="journal article" date="2017" name="DNA Res.">
        <title>Complete genome sequence and expression profile of the commercial lytic enzyme producer Lysobacter enzymogenes M497-1.</title>
        <authorList>
            <person name="Takami H."/>
            <person name="Toyoda A."/>
            <person name="Uchiyama I."/>
            <person name="Itoh T."/>
            <person name="Takaki Y."/>
            <person name="Arai W."/>
            <person name="Nishi S."/>
            <person name="Kawai M."/>
            <person name="Shinya K."/>
            <person name="Ikeda H."/>
        </authorList>
    </citation>
    <scope>NUCLEOTIDE SEQUENCE [LARGE SCALE GENOMIC DNA]</scope>
    <source>
        <strain evidence="14 15">M497-1</strain>
    </source>
</reference>
<evidence type="ECO:0000256" key="1">
    <source>
        <dbReference type="ARBA" id="ARBA00005380"/>
    </source>
</evidence>
<comment type="similarity">
    <text evidence="12">Belongs to the carbohydrate kinase PfkB family. Ribokinase subfamily.</text>
</comment>
<feature type="binding site" evidence="12">
    <location>
        <position position="239"/>
    </location>
    <ligand>
        <name>K(+)</name>
        <dbReference type="ChEBI" id="CHEBI:29103"/>
    </ligand>
</feature>
<evidence type="ECO:0000256" key="6">
    <source>
        <dbReference type="ARBA" id="ARBA00022741"/>
    </source>
</evidence>
<dbReference type="PANTHER" id="PTHR10584">
    <property type="entry name" value="SUGAR KINASE"/>
    <property type="match status" value="1"/>
</dbReference>
<feature type="binding site" evidence="12">
    <location>
        <position position="241"/>
    </location>
    <ligand>
        <name>K(+)</name>
        <dbReference type="ChEBI" id="CHEBI:29103"/>
    </ligand>
</feature>
<dbReference type="InterPro" id="IPR029056">
    <property type="entry name" value="Ribokinase-like"/>
</dbReference>
<comment type="cofactor">
    <cofactor evidence="12">
        <name>Mg(2+)</name>
        <dbReference type="ChEBI" id="CHEBI:18420"/>
    </cofactor>
    <text evidence="12">Requires a divalent cation, most likely magnesium in vivo, as an electrophilic catalyst to aid phosphoryl group transfer. It is the chelate of the metal and the nucleotide that is the actual substrate.</text>
</comment>